<dbReference type="CDD" id="cd23794">
    <property type="entry name" value="UBCc_UBE2F_UBE2M"/>
    <property type="match status" value="1"/>
</dbReference>
<dbReference type="Gene3D" id="3.10.110.10">
    <property type="entry name" value="Ubiquitin Conjugating Enzyme"/>
    <property type="match status" value="1"/>
</dbReference>
<reference evidence="11" key="1">
    <citation type="submission" date="2006-10" db="EMBL/GenBank/DDBJ databases">
        <authorList>
            <person name="Amadeo P."/>
            <person name="Zhao Q."/>
            <person name="Wortman J."/>
            <person name="Fraser-Liggett C."/>
            <person name="Carlton J."/>
        </authorList>
    </citation>
    <scope>NUCLEOTIDE SEQUENCE</scope>
    <source>
        <strain evidence="11">G3</strain>
    </source>
</reference>
<evidence type="ECO:0000313" key="11">
    <source>
        <dbReference type="EMBL" id="EAY12658.1"/>
    </source>
</evidence>
<organism evidence="11 12">
    <name type="scientific">Trichomonas vaginalis (strain ATCC PRA-98 / G3)</name>
    <dbReference type="NCBI Taxonomy" id="412133"/>
    <lineage>
        <taxon>Eukaryota</taxon>
        <taxon>Metamonada</taxon>
        <taxon>Parabasalia</taxon>
        <taxon>Trichomonadida</taxon>
        <taxon>Trichomonadidae</taxon>
        <taxon>Trichomonas</taxon>
    </lineage>
</organism>
<dbReference type="SUPFAM" id="SSF54495">
    <property type="entry name" value="UBC-like"/>
    <property type="match status" value="1"/>
</dbReference>
<keyword evidence="3 9" id="KW-0547">Nucleotide-binding</keyword>
<dbReference type="STRING" id="5722.A2E403"/>
<dbReference type="PROSITE" id="PS00183">
    <property type="entry name" value="UBC_1"/>
    <property type="match status" value="1"/>
</dbReference>
<evidence type="ECO:0000313" key="12">
    <source>
        <dbReference type="Proteomes" id="UP000001542"/>
    </source>
</evidence>
<dbReference type="RefSeq" id="XP_001324881.1">
    <property type="nucleotide sequence ID" value="XM_001324846.1"/>
</dbReference>
<comment type="similarity">
    <text evidence="9">Belongs to the ubiquitin-conjugating enzyme family.</text>
</comment>
<dbReference type="GO" id="GO:0005634">
    <property type="term" value="C:nucleus"/>
    <property type="evidence" value="ECO:0000318"/>
    <property type="project" value="GO_Central"/>
</dbReference>
<keyword evidence="5 9" id="KW-0067">ATP-binding</keyword>
<feature type="active site" description="Glycyl thioester intermediate" evidence="8">
    <location>
        <position position="91"/>
    </location>
</feature>
<accession>A2E403</accession>
<evidence type="ECO:0000256" key="6">
    <source>
        <dbReference type="ARBA" id="ARBA00043698"/>
    </source>
</evidence>
<evidence type="ECO:0000256" key="4">
    <source>
        <dbReference type="ARBA" id="ARBA00022786"/>
    </source>
</evidence>
<dbReference type="EMBL" id="DS113298">
    <property type="protein sequence ID" value="EAY12658.1"/>
    <property type="molecule type" value="Genomic_DNA"/>
</dbReference>
<comment type="pathway">
    <text evidence="1">Protein modification; protein neddylation.</text>
</comment>
<dbReference type="GO" id="GO:0019788">
    <property type="term" value="F:NEDD8 transferase activity"/>
    <property type="evidence" value="ECO:0000318"/>
    <property type="project" value="GO_Central"/>
</dbReference>
<sequence length="155" mass="17992">MSQKRKLLAAELRLQKDFALLDDYRGIKVVFPKSDDLLHFNIRIKPTRGIWKDHNFDLKFDVPEEFPIAPPHVTLLTKIWHPNIDEEGNICLNIIKGDYNPTITILQIIQGIELIFVTPNPYSPLNNAAAEMLIHDESGFREKVEEYMEEFCPCD</sequence>
<evidence type="ECO:0000256" key="9">
    <source>
        <dbReference type="RuleBase" id="RU362109"/>
    </source>
</evidence>
<evidence type="ECO:0000256" key="1">
    <source>
        <dbReference type="ARBA" id="ARBA00005032"/>
    </source>
</evidence>
<dbReference type="VEuPathDB" id="TrichDB:TVAGG3_0147400"/>
<dbReference type="InParanoid" id="A2E403"/>
<dbReference type="VEuPathDB" id="TrichDB:TVAG_074860"/>
<evidence type="ECO:0000259" key="10">
    <source>
        <dbReference type="PROSITE" id="PS50127"/>
    </source>
</evidence>
<dbReference type="FunFam" id="3.10.110.10:FF:000033">
    <property type="entry name" value="NEDD8-conjugating enzyme UBE2F"/>
    <property type="match status" value="1"/>
</dbReference>
<dbReference type="InterPro" id="IPR023313">
    <property type="entry name" value="UBQ-conjugating_AS"/>
</dbReference>
<dbReference type="eggNOG" id="KOG0420">
    <property type="taxonomic scope" value="Eukaryota"/>
</dbReference>
<dbReference type="KEGG" id="tva:4770625"/>
<feature type="domain" description="UBC core" evidence="10">
    <location>
        <begin position="2"/>
        <end position="153"/>
    </location>
</feature>
<reference evidence="11" key="2">
    <citation type="journal article" date="2007" name="Science">
        <title>Draft genome sequence of the sexually transmitted pathogen Trichomonas vaginalis.</title>
        <authorList>
            <person name="Carlton J.M."/>
            <person name="Hirt R.P."/>
            <person name="Silva J.C."/>
            <person name="Delcher A.L."/>
            <person name="Schatz M."/>
            <person name="Zhao Q."/>
            <person name="Wortman J.R."/>
            <person name="Bidwell S.L."/>
            <person name="Alsmark U.C.M."/>
            <person name="Besteiro S."/>
            <person name="Sicheritz-Ponten T."/>
            <person name="Noel C.J."/>
            <person name="Dacks J.B."/>
            <person name="Foster P.G."/>
            <person name="Simillion C."/>
            <person name="Van de Peer Y."/>
            <person name="Miranda-Saavedra D."/>
            <person name="Barton G.J."/>
            <person name="Westrop G.D."/>
            <person name="Mueller S."/>
            <person name="Dessi D."/>
            <person name="Fiori P.L."/>
            <person name="Ren Q."/>
            <person name="Paulsen I."/>
            <person name="Zhang H."/>
            <person name="Bastida-Corcuera F.D."/>
            <person name="Simoes-Barbosa A."/>
            <person name="Brown M.T."/>
            <person name="Hayes R.D."/>
            <person name="Mukherjee M."/>
            <person name="Okumura C.Y."/>
            <person name="Schneider R."/>
            <person name="Smith A.J."/>
            <person name="Vanacova S."/>
            <person name="Villalvazo M."/>
            <person name="Haas B.J."/>
            <person name="Pertea M."/>
            <person name="Feldblyum T.V."/>
            <person name="Utterback T.R."/>
            <person name="Shu C.L."/>
            <person name="Osoegawa K."/>
            <person name="de Jong P.J."/>
            <person name="Hrdy I."/>
            <person name="Horvathova L."/>
            <person name="Zubacova Z."/>
            <person name="Dolezal P."/>
            <person name="Malik S.B."/>
            <person name="Logsdon J.M. Jr."/>
            <person name="Henze K."/>
            <person name="Gupta A."/>
            <person name="Wang C.C."/>
            <person name="Dunne R.L."/>
            <person name="Upcroft J.A."/>
            <person name="Upcroft P."/>
            <person name="White O."/>
            <person name="Salzberg S.L."/>
            <person name="Tang P."/>
            <person name="Chiu C.-H."/>
            <person name="Lee Y.-S."/>
            <person name="Embley T.M."/>
            <person name="Coombs G.H."/>
            <person name="Mottram J.C."/>
            <person name="Tachezy J."/>
            <person name="Fraser-Liggett C.M."/>
            <person name="Johnson P.J."/>
        </authorList>
    </citation>
    <scope>NUCLEOTIDE SEQUENCE [LARGE SCALE GENOMIC DNA]</scope>
    <source>
        <strain evidence="11">G3</strain>
    </source>
</reference>
<dbReference type="GO" id="GO:0005524">
    <property type="term" value="F:ATP binding"/>
    <property type="evidence" value="ECO:0007669"/>
    <property type="project" value="UniProtKB-UniRule"/>
</dbReference>
<dbReference type="SMART" id="SM00212">
    <property type="entry name" value="UBCc"/>
    <property type="match status" value="1"/>
</dbReference>
<keyword evidence="2" id="KW-0808">Transferase</keyword>
<dbReference type="Proteomes" id="UP000001542">
    <property type="component" value="Unassembled WGS sequence"/>
</dbReference>
<dbReference type="EC" id="2.3.2.34" evidence="7"/>
<dbReference type="InterPro" id="IPR050113">
    <property type="entry name" value="Ub_conjugating_enzyme"/>
</dbReference>
<dbReference type="PROSITE" id="PS50127">
    <property type="entry name" value="UBC_2"/>
    <property type="match status" value="1"/>
</dbReference>
<keyword evidence="12" id="KW-1185">Reference proteome</keyword>
<evidence type="ECO:0000256" key="2">
    <source>
        <dbReference type="ARBA" id="ARBA00022679"/>
    </source>
</evidence>
<dbReference type="Pfam" id="PF00179">
    <property type="entry name" value="UQ_con"/>
    <property type="match status" value="1"/>
</dbReference>
<dbReference type="OMA" id="NIDERGN"/>
<proteinExistence type="inferred from homology"/>
<keyword evidence="4 9" id="KW-0833">Ubl conjugation pathway</keyword>
<evidence type="ECO:0000256" key="8">
    <source>
        <dbReference type="PROSITE-ProRule" id="PRU10133"/>
    </source>
</evidence>
<comment type="catalytic activity">
    <reaction evidence="6">
        <text>[E1 NEDD8-activating enzyme]-S-[NEDD8 protein]-yl-L-cysteine + [E2 NEDD8-conjugating enzyme]-L-cysteine = [E1 NEDD8-activating enzyme]-L-cysteine + [E2 NEDD8-conjugating enzyme]-S-[NEDD8-protein]-yl-L-cysteine.</text>
        <dbReference type="EC" id="2.3.2.34"/>
    </reaction>
</comment>
<dbReference type="AlphaFoldDB" id="A2E403"/>
<protein>
    <recommendedName>
        <fullName evidence="7">E2 NEDD8-conjugating enzyme</fullName>
        <ecNumber evidence="7">2.3.2.34</ecNumber>
    </recommendedName>
</protein>
<gene>
    <name evidence="11" type="ORF">TVAG_074860</name>
</gene>
<name>A2E403_TRIV3</name>
<dbReference type="GO" id="GO:0045116">
    <property type="term" value="P:protein neddylation"/>
    <property type="evidence" value="ECO:0000318"/>
    <property type="project" value="GO_Central"/>
</dbReference>
<dbReference type="SMR" id="A2E403"/>
<evidence type="ECO:0000256" key="7">
    <source>
        <dbReference type="ARBA" id="ARBA00044047"/>
    </source>
</evidence>
<dbReference type="InterPro" id="IPR000608">
    <property type="entry name" value="UBC"/>
</dbReference>
<evidence type="ECO:0000256" key="5">
    <source>
        <dbReference type="ARBA" id="ARBA00022840"/>
    </source>
</evidence>
<dbReference type="OrthoDB" id="10249039at2759"/>
<evidence type="ECO:0000256" key="3">
    <source>
        <dbReference type="ARBA" id="ARBA00022741"/>
    </source>
</evidence>
<dbReference type="FunCoup" id="A2E403">
    <property type="interactions" value="1098"/>
</dbReference>
<dbReference type="InterPro" id="IPR016135">
    <property type="entry name" value="UBQ-conjugating_enzyme/RWD"/>
</dbReference>
<dbReference type="GO" id="GO:0061654">
    <property type="term" value="F:NEDD8 conjugating enzyme activity"/>
    <property type="evidence" value="ECO:0007669"/>
    <property type="project" value="UniProtKB-EC"/>
</dbReference>
<dbReference type="GO" id="GO:0005829">
    <property type="term" value="C:cytosol"/>
    <property type="evidence" value="ECO:0000318"/>
    <property type="project" value="GO_Central"/>
</dbReference>
<dbReference type="PANTHER" id="PTHR24067">
    <property type="entry name" value="UBIQUITIN-CONJUGATING ENZYME E2"/>
    <property type="match status" value="1"/>
</dbReference>